<protein>
    <submittedName>
        <fullName evidence="1">Uncharacterized protein</fullName>
    </submittedName>
</protein>
<dbReference type="GeneID" id="9233692"/>
<dbReference type="RefSeq" id="WP_013142732.1">
    <property type="nucleotide sequence ID" value="NC_014205.1"/>
</dbReference>
<dbReference type="eggNOG" id="arCOG07757">
    <property type="taxonomic scope" value="Archaea"/>
</dbReference>
<name>D7DBI7_STAHD</name>
<gene>
    <name evidence="1" type="ordered locus">Shell_0403</name>
</gene>
<reference evidence="1 2" key="2">
    <citation type="journal article" date="2011" name="Stand. Genomic Sci.">
        <title>Complete genome sequence of Staphylothermus hellenicus P8.</title>
        <authorList>
            <person name="Anderson I."/>
            <person name="Wirth R."/>
            <person name="Lucas S."/>
            <person name="Copeland A."/>
            <person name="Lapidus A."/>
            <person name="Cheng J.F."/>
            <person name="Goodwin L."/>
            <person name="Pitluck S."/>
            <person name="Davenport K."/>
            <person name="Detter J.C."/>
            <person name="Han C."/>
            <person name="Tapia R."/>
            <person name="Land M."/>
            <person name="Hauser L."/>
            <person name="Pati A."/>
            <person name="Mikhailova N."/>
            <person name="Woyke T."/>
            <person name="Klenk H.P."/>
            <person name="Kyrpides N."/>
            <person name="Ivanova N."/>
        </authorList>
    </citation>
    <scope>NUCLEOTIDE SEQUENCE [LARGE SCALE GENOMIC DNA]</scope>
    <source>
        <strain evidence="2">DSM 12710 / JCM 10830 / BK20S6-10-b1 / P8</strain>
    </source>
</reference>
<proteinExistence type="predicted"/>
<reference evidence="2" key="1">
    <citation type="submission" date="2010-05" db="EMBL/GenBank/DDBJ databases">
        <title>Complete sequence of Staphylothermus hellenicus DSM 12710.</title>
        <authorList>
            <consortium name="US DOE Joint Genome Institute"/>
            <person name="Lucas S."/>
            <person name="Copeland A."/>
            <person name="Lapidus A."/>
            <person name="Cheng J.-F."/>
            <person name="Bruce D."/>
            <person name="Goodwin L."/>
            <person name="Pitluck S."/>
            <person name="Davenport K."/>
            <person name="Detter J.C."/>
            <person name="Han C."/>
            <person name="Tapia R."/>
            <person name="Larimer F."/>
            <person name="Land M."/>
            <person name="Hauser L."/>
            <person name="Kyrpides N."/>
            <person name="Mikhailova N."/>
            <person name="Anderson I.J."/>
            <person name="Woyke T."/>
        </authorList>
    </citation>
    <scope>NUCLEOTIDE SEQUENCE [LARGE SCALE GENOMIC DNA]</scope>
    <source>
        <strain evidence="2">DSM 12710 / JCM 10830 / BK20S6-10-b1 / P8</strain>
    </source>
</reference>
<dbReference type="AlphaFoldDB" id="D7DBI7"/>
<keyword evidence="2" id="KW-1185">Reference proteome</keyword>
<organism evidence="1 2">
    <name type="scientific">Staphylothermus hellenicus (strain DSM 12710 / JCM 10830 / BK20S6-10-b1 / P8)</name>
    <dbReference type="NCBI Taxonomy" id="591019"/>
    <lineage>
        <taxon>Archaea</taxon>
        <taxon>Thermoproteota</taxon>
        <taxon>Thermoprotei</taxon>
        <taxon>Desulfurococcales</taxon>
        <taxon>Desulfurococcaceae</taxon>
        <taxon>Staphylothermus</taxon>
    </lineage>
</organism>
<dbReference type="EMBL" id="CP002051">
    <property type="protein sequence ID" value="ADI31534.1"/>
    <property type="molecule type" value="Genomic_DNA"/>
</dbReference>
<dbReference type="Proteomes" id="UP000002573">
    <property type="component" value="Chromosome"/>
</dbReference>
<accession>D7DBI7</accession>
<evidence type="ECO:0000313" key="2">
    <source>
        <dbReference type="Proteomes" id="UP000002573"/>
    </source>
</evidence>
<dbReference type="KEGG" id="shc:Shell_0403"/>
<sequence length="94" mass="11654">MGKKPRWGRDIGFLFRKLIINYHRFFHGDYVNSDGRRLLEEILRMIIYEHPEYKRRIYKIRRDPSLYNILKLGEDIVGPRIYEWVEEGINPFYY</sequence>
<dbReference type="HOGENOM" id="CLU_2379548_0_0_2"/>
<dbReference type="OrthoDB" id="46238at2157"/>
<evidence type="ECO:0000313" key="1">
    <source>
        <dbReference type="EMBL" id="ADI31534.1"/>
    </source>
</evidence>